<proteinExistence type="predicted"/>
<evidence type="ECO:0000256" key="1">
    <source>
        <dbReference type="SAM" id="MobiDB-lite"/>
    </source>
</evidence>
<dbReference type="Pfam" id="PF14028">
    <property type="entry name" value="Lant_dehydr_C"/>
    <property type="match status" value="1"/>
</dbReference>
<sequence>MRAALLRRLDPGRQGGHSWARPVPGVYEPETYLFGGPRSMPWAHALFTADSRAVWASSAGSTVGSGRPYGRRPGAGCRAGSARRTGAGPPPVASAPGGCPPRPASGIPPLLGPGAPPLLR</sequence>
<keyword evidence="4" id="KW-1185">Reference proteome</keyword>
<dbReference type="EMBL" id="JBIRWM010000012">
    <property type="protein sequence ID" value="MFI2158889.1"/>
    <property type="molecule type" value="Genomic_DNA"/>
</dbReference>
<evidence type="ECO:0000313" key="3">
    <source>
        <dbReference type="EMBL" id="MFI2158889.1"/>
    </source>
</evidence>
<dbReference type="RefSeq" id="WP_244218576.1">
    <property type="nucleotide sequence ID" value="NZ_JBIRUT010000013.1"/>
</dbReference>
<feature type="domain" description="Thiopeptide-type bacteriocin biosynthesis" evidence="2">
    <location>
        <begin position="25"/>
        <end position="56"/>
    </location>
</feature>
<comment type="caution">
    <text evidence="3">The sequence shown here is derived from an EMBL/GenBank/DDBJ whole genome shotgun (WGS) entry which is preliminary data.</text>
</comment>
<evidence type="ECO:0000259" key="2">
    <source>
        <dbReference type="Pfam" id="PF14028"/>
    </source>
</evidence>
<feature type="region of interest" description="Disordered" evidence="1">
    <location>
        <begin position="1"/>
        <end position="22"/>
    </location>
</feature>
<dbReference type="InterPro" id="IPR023809">
    <property type="entry name" value="Thiopep_bacteriocin_synth_dom"/>
</dbReference>
<feature type="region of interest" description="Disordered" evidence="1">
    <location>
        <begin position="59"/>
        <end position="120"/>
    </location>
</feature>
<reference evidence="3 4" key="1">
    <citation type="submission" date="2024-10" db="EMBL/GenBank/DDBJ databases">
        <title>The Natural Products Discovery Center: Release of the First 8490 Sequenced Strains for Exploring Actinobacteria Biosynthetic Diversity.</title>
        <authorList>
            <person name="Kalkreuter E."/>
            <person name="Kautsar S.A."/>
            <person name="Yang D."/>
            <person name="Bader C.D."/>
            <person name="Teijaro C.N."/>
            <person name="Fluegel L."/>
            <person name="Davis C.M."/>
            <person name="Simpson J.R."/>
            <person name="Lauterbach L."/>
            <person name="Steele A.D."/>
            <person name="Gui C."/>
            <person name="Meng S."/>
            <person name="Li G."/>
            <person name="Viehrig K."/>
            <person name="Ye F."/>
            <person name="Su P."/>
            <person name="Kiefer A.F."/>
            <person name="Nichols A."/>
            <person name="Cepeda A.J."/>
            <person name="Yan W."/>
            <person name="Fan B."/>
            <person name="Jiang Y."/>
            <person name="Adhikari A."/>
            <person name="Zheng C.-J."/>
            <person name="Schuster L."/>
            <person name="Cowan T.M."/>
            <person name="Smanski M.J."/>
            <person name="Chevrette M.G."/>
            <person name="De Carvalho L.P.S."/>
            <person name="Shen B."/>
        </authorList>
    </citation>
    <scope>NUCLEOTIDE SEQUENCE [LARGE SCALE GENOMIC DNA]</scope>
    <source>
        <strain evidence="3 4">NPDC020295</strain>
    </source>
</reference>
<organism evidence="3 4">
    <name type="scientific">Streptomyces olivaceoviridis</name>
    <name type="common">Streptomyces corchorusii</name>
    <dbReference type="NCBI Taxonomy" id="1921"/>
    <lineage>
        <taxon>Bacteria</taxon>
        <taxon>Bacillati</taxon>
        <taxon>Actinomycetota</taxon>
        <taxon>Actinomycetes</taxon>
        <taxon>Kitasatosporales</taxon>
        <taxon>Streptomycetaceae</taxon>
        <taxon>Streptomyces</taxon>
    </lineage>
</organism>
<feature type="compositionally biased region" description="Pro residues" evidence="1">
    <location>
        <begin position="110"/>
        <end position="120"/>
    </location>
</feature>
<name>A0ABW7VBW9_STROI</name>
<protein>
    <submittedName>
        <fullName evidence="3">Lantibiotic dehydratase C-terminal domain-containing protein</fullName>
    </submittedName>
</protein>
<dbReference type="Proteomes" id="UP001611397">
    <property type="component" value="Unassembled WGS sequence"/>
</dbReference>
<gene>
    <name evidence="3" type="ORF">ACH49L_24880</name>
</gene>
<accession>A0ABW7VBW9</accession>
<feature type="compositionally biased region" description="Pro residues" evidence="1">
    <location>
        <begin position="88"/>
        <end position="103"/>
    </location>
</feature>
<evidence type="ECO:0000313" key="4">
    <source>
        <dbReference type="Proteomes" id="UP001611397"/>
    </source>
</evidence>